<gene>
    <name evidence="1" type="ORF">F7645_12350</name>
</gene>
<proteinExistence type="predicted"/>
<dbReference type="RefSeq" id="WP_101915654.1">
    <property type="nucleotide sequence ID" value="NZ_JAJHTL010000031.1"/>
</dbReference>
<organism evidence="1 2">
    <name type="scientific">Tenacibaculum finnmarkense genomovar finnmarkense</name>
    <dbReference type="NCBI Taxonomy" id="1458503"/>
    <lineage>
        <taxon>Bacteria</taxon>
        <taxon>Pseudomonadati</taxon>
        <taxon>Bacteroidota</taxon>
        <taxon>Flavobacteriia</taxon>
        <taxon>Flavobacteriales</taxon>
        <taxon>Flavobacteriaceae</taxon>
        <taxon>Tenacibaculum</taxon>
        <taxon>Tenacibaculum finnmarkense</taxon>
    </lineage>
</organism>
<comment type="caution">
    <text evidence="1">The sequence shown here is derived from an EMBL/GenBank/DDBJ whole genome shotgun (WGS) entry which is preliminary data.</text>
</comment>
<dbReference type="PROSITE" id="PS51257">
    <property type="entry name" value="PROKAR_LIPOPROTEIN"/>
    <property type="match status" value="1"/>
</dbReference>
<dbReference type="Proteomes" id="UP000806077">
    <property type="component" value="Unassembled WGS sequence"/>
</dbReference>
<evidence type="ECO:0000313" key="2">
    <source>
        <dbReference type="Proteomes" id="UP000806077"/>
    </source>
</evidence>
<evidence type="ECO:0008006" key="3">
    <source>
        <dbReference type="Google" id="ProtNLM"/>
    </source>
</evidence>
<protein>
    <recommendedName>
        <fullName evidence="3">Lipoprotein</fullName>
    </recommendedName>
</protein>
<evidence type="ECO:0000313" key="1">
    <source>
        <dbReference type="EMBL" id="MBE7696209.1"/>
    </source>
</evidence>
<reference evidence="1 2" key="1">
    <citation type="journal article" date="2020" name="Int. J. Syst. Evol. Microbiol.">
        <title>Tenacibaculum piscium sp. nov., isolated from skin ulcers of sea-farmed fish, and description of Tenacibaculum finnmarkense sp. nov. with subdivision into genomovars finnmarkense and ulcerans.</title>
        <authorList>
            <person name="Olsen A.B."/>
            <person name="Spilsberg B."/>
            <person name="Nilsen H.K."/>
            <person name="Lagesen K."/>
            <person name="Gulla S."/>
            <person name="Avendano-Herrera R."/>
            <person name="Irgang R."/>
            <person name="Duchaud E."/>
            <person name="Colquhoun D.J."/>
        </authorList>
    </citation>
    <scope>NUCLEOTIDE SEQUENCE [LARGE SCALE GENOMIC DNA]</scope>
    <source>
        <strain evidence="1 2">TNO037</strain>
    </source>
</reference>
<sequence>MINVLKTSKLLLLIVVVVVSCKNKKETTTINKSKTSIIQPKNIVEINNKKALRINIKFDSLEKKIIKYQDINWDNIALDSLMILDIKTSYRGLKSIKIKRPVYRGDSPFSFELFKNKKNINLIIREEGNTVLIDSLIFLKEHDSYFINEIYNIQLSHIKSRTCTSKIKIKNSYLMVYDSSEEINCIEEKK</sequence>
<dbReference type="AlphaFoldDB" id="A0AAP1RH33"/>
<accession>A0AAP1RH33</accession>
<name>A0AAP1RH33_9FLAO</name>
<keyword evidence="2" id="KW-1185">Reference proteome</keyword>
<dbReference type="EMBL" id="WXXV01000028">
    <property type="protein sequence ID" value="MBE7696209.1"/>
    <property type="molecule type" value="Genomic_DNA"/>
</dbReference>